<accession>A0A2H0WNC4</accession>
<evidence type="ECO:0000256" key="1">
    <source>
        <dbReference type="SAM" id="Phobius"/>
    </source>
</evidence>
<protein>
    <recommendedName>
        <fullName evidence="2">Fibronectin type-III domain-containing protein</fullName>
    </recommendedName>
</protein>
<proteinExistence type="predicted"/>
<dbReference type="InterPro" id="IPR013783">
    <property type="entry name" value="Ig-like_fold"/>
</dbReference>
<evidence type="ECO:0000313" key="3">
    <source>
        <dbReference type="EMBL" id="PIS14143.1"/>
    </source>
</evidence>
<dbReference type="InterPro" id="IPR003961">
    <property type="entry name" value="FN3_dom"/>
</dbReference>
<dbReference type="CDD" id="cd00063">
    <property type="entry name" value="FN3"/>
    <property type="match status" value="1"/>
</dbReference>
<dbReference type="EMBL" id="PEZJ01000006">
    <property type="protein sequence ID" value="PIS14143.1"/>
    <property type="molecule type" value="Genomic_DNA"/>
</dbReference>
<dbReference type="Gene3D" id="2.60.40.10">
    <property type="entry name" value="Immunoglobulins"/>
    <property type="match status" value="1"/>
</dbReference>
<evidence type="ECO:0000259" key="2">
    <source>
        <dbReference type="SMART" id="SM00060"/>
    </source>
</evidence>
<keyword evidence="1" id="KW-0472">Membrane</keyword>
<gene>
    <name evidence="3" type="ORF">COT65_00425</name>
</gene>
<name>A0A2H0WNC4_9BACT</name>
<dbReference type="PROSITE" id="PS00018">
    <property type="entry name" value="EF_HAND_1"/>
    <property type="match status" value="1"/>
</dbReference>
<dbReference type="InterPro" id="IPR018247">
    <property type="entry name" value="EF_Hand_1_Ca_BS"/>
</dbReference>
<keyword evidence="1" id="KW-0812">Transmembrane</keyword>
<sequence length="187" mass="19548">MTNLGNKKILLIIGVVILLLGIPVAIYLVSRPAGFRLGAQTPNTPEGVSVSGVTTSGATITWTTPIAGQGGVSYGLSASSLIFFKPDAGETTNHVINLEGLVGGSPYFFVIKVGENSYDNGGKPYTFETKPTPPPPLPLSLPTSLPPSSLTEEGLLGVMGTANAAYDLNKDGVVNLMDLEFLRKQTK</sequence>
<keyword evidence="1" id="KW-1133">Transmembrane helix</keyword>
<feature type="transmembrane region" description="Helical" evidence="1">
    <location>
        <begin position="9"/>
        <end position="29"/>
    </location>
</feature>
<comment type="caution">
    <text evidence="3">The sequence shown here is derived from an EMBL/GenBank/DDBJ whole genome shotgun (WGS) entry which is preliminary data.</text>
</comment>
<dbReference type="SMART" id="SM00060">
    <property type="entry name" value="FN3"/>
    <property type="match status" value="1"/>
</dbReference>
<organism evidence="3 4">
    <name type="scientific">Candidatus Shapirobacteria bacterium CG09_land_8_20_14_0_10_47_13</name>
    <dbReference type="NCBI Taxonomy" id="1974481"/>
    <lineage>
        <taxon>Bacteria</taxon>
        <taxon>Candidatus Shapironibacteriota</taxon>
    </lineage>
</organism>
<dbReference type="SUPFAM" id="SSF49265">
    <property type="entry name" value="Fibronectin type III"/>
    <property type="match status" value="1"/>
</dbReference>
<reference evidence="4" key="1">
    <citation type="submission" date="2017-09" db="EMBL/GenBank/DDBJ databases">
        <title>Depth-based differentiation of microbial function through sediment-hosted aquifers and enrichment of novel symbionts in the deep terrestrial subsurface.</title>
        <authorList>
            <person name="Probst A.J."/>
            <person name="Ladd B."/>
            <person name="Jarett J.K."/>
            <person name="Geller-Mcgrath D.E."/>
            <person name="Sieber C.M.K."/>
            <person name="Emerson J.B."/>
            <person name="Anantharaman K."/>
            <person name="Thomas B.C."/>
            <person name="Malmstrom R."/>
            <person name="Stieglmeier M."/>
            <person name="Klingl A."/>
            <person name="Woyke T."/>
            <person name="Ryan C.M."/>
            <person name="Banfield J.F."/>
        </authorList>
    </citation>
    <scope>NUCLEOTIDE SEQUENCE [LARGE SCALE GENOMIC DNA]</scope>
</reference>
<feature type="domain" description="Fibronectin type-III" evidence="2">
    <location>
        <begin position="42"/>
        <end position="121"/>
    </location>
</feature>
<dbReference type="InterPro" id="IPR036116">
    <property type="entry name" value="FN3_sf"/>
</dbReference>
<dbReference type="Proteomes" id="UP000230033">
    <property type="component" value="Unassembled WGS sequence"/>
</dbReference>
<dbReference type="AlphaFoldDB" id="A0A2H0WNC4"/>
<evidence type="ECO:0000313" key="4">
    <source>
        <dbReference type="Proteomes" id="UP000230033"/>
    </source>
</evidence>